<keyword evidence="3" id="KW-0597">Phosphoprotein</keyword>
<feature type="coiled-coil region" evidence="5">
    <location>
        <begin position="319"/>
        <end position="393"/>
    </location>
</feature>
<evidence type="ECO:0000256" key="3">
    <source>
        <dbReference type="ARBA" id="ARBA00022553"/>
    </source>
</evidence>
<dbReference type="InterPro" id="IPR011992">
    <property type="entry name" value="EF-hand-dom_pair"/>
</dbReference>
<gene>
    <name evidence="7" type="ORF">D910_04187</name>
</gene>
<keyword evidence="2" id="KW-0963">Cytoplasm</keyword>
<organism evidence="7 8">
    <name type="scientific">Dendroctonus ponderosae</name>
    <name type="common">Mountain pine beetle</name>
    <dbReference type="NCBI Taxonomy" id="77166"/>
    <lineage>
        <taxon>Eukaryota</taxon>
        <taxon>Metazoa</taxon>
        <taxon>Ecdysozoa</taxon>
        <taxon>Arthropoda</taxon>
        <taxon>Hexapoda</taxon>
        <taxon>Insecta</taxon>
        <taxon>Pterygota</taxon>
        <taxon>Neoptera</taxon>
        <taxon>Endopterygota</taxon>
        <taxon>Coleoptera</taxon>
        <taxon>Polyphaga</taxon>
        <taxon>Cucujiformia</taxon>
        <taxon>Curculionidae</taxon>
        <taxon>Scolytinae</taxon>
        <taxon>Dendroctonus</taxon>
    </lineage>
</organism>
<feature type="coiled-coil region" evidence="5">
    <location>
        <begin position="723"/>
        <end position="750"/>
    </location>
</feature>
<evidence type="ECO:0000256" key="4">
    <source>
        <dbReference type="ARBA" id="ARBA00023212"/>
    </source>
</evidence>
<evidence type="ECO:0000256" key="5">
    <source>
        <dbReference type="SAM" id="Coils"/>
    </source>
</evidence>
<dbReference type="STRING" id="77166.U4U853"/>
<dbReference type="OrthoDB" id="5799458at2759"/>
<dbReference type="GO" id="GO:0005813">
    <property type="term" value="C:centrosome"/>
    <property type="evidence" value="ECO:0007669"/>
    <property type="project" value="UniProtKB-SubCell"/>
</dbReference>
<feature type="coiled-coil region" evidence="5">
    <location>
        <begin position="431"/>
        <end position="546"/>
    </location>
</feature>
<dbReference type="EMBL" id="KB631865">
    <property type="protein sequence ID" value="ERL86781.1"/>
    <property type="molecule type" value="Genomic_DNA"/>
</dbReference>
<dbReference type="PANTHER" id="PTHR18905:SF13">
    <property type="entry name" value="NON-CENTROSOMAL MICROTUBULE ARRAY"/>
    <property type="match status" value="1"/>
</dbReference>
<evidence type="ECO:0000256" key="6">
    <source>
        <dbReference type="SAM" id="MobiDB-lite"/>
    </source>
</evidence>
<dbReference type="GO" id="GO:0034454">
    <property type="term" value="P:microtubule anchoring at centrosome"/>
    <property type="evidence" value="ECO:0007669"/>
    <property type="project" value="TreeGrafter"/>
</dbReference>
<keyword evidence="4" id="KW-0206">Cytoskeleton</keyword>
<feature type="coiled-coil region" evidence="5">
    <location>
        <begin position="794"/>
        <end position="876"/>
    </location>
</feature>
<evidence type="ECO:0000256" key="2">
    <source>
        <dbReference type="ARBA" id="ARBA00022490"/>
    </source>
</evidence>
<dbReference type="Gene3D" id="1.10.238.10">
    <property type="entry name" value="EF-hand"/>
    <property type="match status" value="1"/>
</dbReference>
<keyword evidence="5" id="KW-0175">Coiled coil</keyword>
<dbReference type="SUPFAM" id="SSF47473">
    <property type="entry name" value="EF-hand"/>
    <property type="match status" value="1"/>
</dbReference>
<feature type="compositionally biased region" description="Polar residues" evidence="6">
    <location>
        <begin position="907"/>
        <end position="917"/>
    </location>
</feature>
<name>U4U853_DENPD</name>
<comment type="subcellular location">
    <subcellularLocation>
        <location evidence="1">Cytoplasm</location>
        <location evidence="1">Cytoskeleton</location>
        <location evidence="1">Microtubule organizing center</location>
        <location evidence="1">Centrosome</location>
    </subcellularLocation>
</comment>
<accession>U4U853</accession>
<feature type="coiled-coil region" evidence="5">
    <location>
        <begin position="1003"/>
        <end position="1034"/>
    </location>
</feature>
<reference evidence="7 8" key="1">
    <citation type="journal article" date="2013" name="Genome Biol.">
        <title>Draft genome of the mountain pine beetle, Dendroctonus ponderosae Hopkins, a major forest pest.</title>
        <authorList>
            <person name="Keeling C.I."/>
            <person name="Yuen M.M."/>
            <person name="Liao N.Y."/>
            <person name="Docking T.R."/>
            <person name="Chan S.K."/>
            <person name="Taylor G.A."/>
            <person name="Palmquist D.L."/>
            <person name="Jackman S.D."/>
            <person name="Nguyen A."/>
            <person name="Li M."/>
            <person name="Henderson H."/>
            <person name="Janes J.K."/>
            <person name="Zhao Y."/>
            <person name="Pandoh P."/>
            <person name="Moore R."/>
            <person name="Sperling F.A."/>
            <person name="Huber D.P."/>
            <person name="Birol I."/>
            <person name="Jones S.J."/>
            <person name="Bohlmann J."/>
        </authorList>
    </citation>
    <scope>NUCLEOTIDE SEQUENCE</scope>
</reference>
<proteinExistence type="predicted"/>
<evidence type="ECO:0000313" key="7">
    <source>
        <dbReference type="EMBL" id="ERL86781.1"/>
    </source>
</evidence>
<feature type="region of interest" description="Disordered" evidence="6">
    <location>
        <begin position="896"/>
        <end position="948"/>
    </location>
</feature>
<evidence type="ECO:0000313" key="8">
    <source>
        <dbReference type="Proteomes" id="UP000030742"/>
    </source>
</evidence>
<feature type="region of interest" description="Disordered" evidence="6">
    <location>
        <begin position="113"/>
        <end position="137"/>
    </location>
</feature>
<evidence type="ECO:0008006" key="9">
    <source>
        <dbReference type="Google" id="ProtNLM"/>
    </source>
</evidence>
<dbReference type="AlphaFoldDB" id="U4U853"/>
<dbReference type="PANTHER" id="PTHR18905">
    <property type="entry name" value="NINEIN"/>
    <property type="match status" value="1"/>
</dbReference>
<feature type="compositionally biased region" description="Basic and acidic residues" evidence="6">
    <location>
        <begin position="935"/>
        <end position="947"/>
    </location>
</feature>
<sequence length="1072" mass="121783">MDLVSRLDPYEQQLLKEFNSHDIDNVGSLDRDGLVQLCLTLQLDDQSSELVHSLLGDHQRRATFAEFKEALLNLLARMQNQKSPTKTPSSPGVEADQECPKYVYGSKKYGRRTRPIYQEEGDGRPVQRSNSQSEVLSKKRKTNFKLKRCTSLPASHAAPQAGRQIECTEETLRQAWSKLGVGADGFLNQTELLLVCDAIGKLPLAVRPQGVPKKPLIGCGCAGLHKLADEVIKQLELNCDRKISFREVLEVARRDETWTVQADNALFPDSQTFQYVTLGPDGDGFVSADSLIEMWEAIGLHSPKELLVELGFDTRTIRINDLAERLEKQTRTISEAREYAQNPHLVLLQANLALYQSEIRCLRSILDQLRAEREKLKLDVADANNRATLLAQEVDDNHLRMEQTALNQVKLLEQRHADMLRELTAQTGKDKEQLHSLNQALELRIDTLELEAGKLKGDLQIAQQYSMEVEREAQTLNSRIGDLNKDKQQLLERVGVLEADKLQLSELKRQESEMLLAQLTTLQMKTSQLKDRNDEMEAEIETLMTMKGKANCTPTRSFNTLDQSMEEEEEEDEVPSRPAPAAATVCVMGDGSGQLGYSDSIGPAVATVGPKTRPQILCTNQKLTPTVAWWCRAPVGKVDAPFASSESGFDTEPESLSTSTCDPDEVHRLQAKVAFLEQVLAQHNVPVPVFQSGNSGISLSERVRELEQVIEDTKRAISRPVAQQGCQTDVDEVEATVRRLEQENRDLVAKCTELDDCVELLRTEFEKCEDYWQSKVNEERQLFDAEQRVSGDKLNDLLDKMREYEEQYAQQDLLDSRLAPIAETAHLEKQFTDLEQEFEEYKASHEEELFRKEEEISILNGRLSELQLQQTDAEERRVLAKMSTFTSYVIENTSRAPADMQPAAEPSWSTNATSQTPCRPKRMRKHDKTLYQKSGADKEGASKKSPEPTEQNVVLPLCVFNNLIGRGDHLQESVRHLQRCMKQQHYHNEQTLQRFWQQFMGERAELQAKLKYCQEKLDQQMRLCSEHLDKLQRNDLFVKDLYVENAYLFANVERLEKQCRMLAQASNCSSSV</sequence>
<dbReference type="Proteomes" id="UP000030742">
    <property type="component" value="Unassembled WGS sequence"/>
</dbReference>
<evidence type="ECO:0000256" key="1">
    <source>
        <dbReference type="ARBA" id="ARBA00004300"/>
    </source>
</evidence>
<protein>
    <recommendedName>
        <fullName evidence="9">EF-hand domain-containing protein</fullName>
    </recommendedName>
</protein>